<keyword evidence="5 6" id="KW-0472">Membrane</keyword>
<evidence type="ECO:0000256" key="3">
    <source>
        <dbReference type="ARBA" id="ARBA00022692"/>
    </source>
</evidence>
<dbReference type="Proteomes" id="UP000318453">
    <property type="component" value="Chromosome"/>
</dbReference>
<gene>
    <name evidence="7" type="ORF">FRE64_10325</name>
</gene>
<feature type="transmembrane region" description="Helical" evidence="6">
    <location>
        <begin position="100"/>
        <end position="118"/>
    </location>
</feature>
<evidence type="ECO:0000256" key="1">
    <source>
        <dbReference type="ARBA" id="ARBA00004651"/>
    </source>
</evidence>
<proteinExistence type="predicted"/>
<dbReference type="AlphaFoldDB" id="A0A5B8NT45"/>
<evidence type="ECO:0000256" key="5">
    <source>
        <dbReference type="ARBA" id="ARBA00023136"/>
    </source>
</evidence>
<dbReference type="PIRSF" id="PIRSF035875">
    <property type="entry name" value="RNase_BN"/>
    <property type="match status" value="1"/>
</dbReference>
<evidence type="ECO:0000313" key="8">
    <source>
        <dbReference type="Proteomes" id="UP000318453"/>
    </source>
</evidence>
<feature type="transmembrane region" description="Helical" evidence="6">
    <location>
        <begin position="248"/>
        <end position="273"/>
    </location>
</feature>
<evidence type="ECO:0000256" key="6">
    <source>
        <dbReference type="SAM" id="Phobius"/>
    </source>
</evidence>
<dbReference type="InterPro" id="IPR017039">
    <property type="entry name" value="Virul_fac_BrkB"/>
</dbReference>
<dbReference type="EMBL" id="CP042326">
    <property type="protein sequence ID" value="QDZ41505.1"/>
    <property type="molecule type" value="Genomic_DNA"/>
</dbReference>
<dbReference type="KEGG" id="enn:FRE64_10325"/>
<feature type="transmembrane region" description="Helical" evidence="6">
    <location>
        <begin position="37"/>
        <end position="60"/>
    </location>
</feature>
<feature type="transmembrane region" description="Helical" evidence="6">
    <location>
        <begin position="146"/>
        <end position="173"/>
    </location>
</feature>
<protein>
    <submittedName>
        <fullName evidence="7">YihY/virulence factor BrkB family protein</fullName>
    </submittedName>
</protein>
<reference evidence="7" key="1">
    <citation type="submission" date="2019-08" db="EMBL/GenBank/DDBJ databases">
        <title>Carotenoids and Carotenoid Binding Proteins in the Halophilic Cyanobacterium Euhalothece sp. ZM00.</title>
        <authorList>
            <person name="Cho S.M."/>
            <person name="Song J.Y."/>
            <person name="Park Y.-I."/>
        </authorList>
    </citation>
    <scope>NUCLEOTIDE SEQUENCE [LARGE SCALE GENOMIC DNA]</scope>
    <source>
        <strain evidence="7">Z-M001</strain>
    </source>
</reference>
<sequence length="309" mass="34200">MSLEKRTLRHLKELFALLKETFTQWLGHKAPRLAAALAYYMVFSLSPMIIIAIAIAGAIFGEDAARGQIVAQMSDVVGEEAANIMERAIANASRPDLSNFASLISLGVLFFAASGVFAQLQDALNTIWGVQPKPGLVVRQFIVKRIISFAIVVGIGFLVILSLFFSAAITTLIQLELIPGLSELWQYISTVISFVLTTILFALIFRFLPDAKVSWSDVWIGAIITSVLFGIGRWLLEWYFARTGFGSTYGAAGSLIVLLAWVYYSAQILFLGAEFTEVYARKYGSRITPNRYSVKVTTTPIEYPEEDEQ</sequence>
<accession>A0A5B8NT45</accession>
<name>A0A5B8NT45_9CHRO</name>
<evidence type="ECO:0000313" key="7">
    <source>
        <dbReference type="EMBL" id="QDZ41505.1"/>
    </source>
</evidence>
<dbReference type="Pfam" id="PF03631">
    <property type="entry name" value="Virul_fac_BrkB"/>
    <property type="match status" value="1"/>
</dbReference>
<dbReference type="NCBIfam" id="TIGR00765">
    <property type="entry name" value="yihY_not_rbn"/>
    <property type="match status" value="1"/>
</dbReference>
<dbReference type="GO" id="GO:0005886">
    <property type="term" value="C:plasma membrane"/>
    <property type="evidence" value="ECO:0007669"/>
    <property type="project" value="UniProtKB-SubCell"/>
</dbReference>
<dbReference type="PANTHER" id="PTHR30213:SF1">
    <property type="entry name" value="INNER MEMBRANE PROTEIN YHJD"/>
    <property type="match status" value="1"/>
</dbReference>
<feature type="transmembrane region" description="Helical" evidence="6">
    <location>
        <begin position="185"/>
        <end position="205"/>
    </location>
</feature>
<comment type="subcellular location">
    <subcellularLocation>
        <location evidence="1">Cell membrane</location>
        <topology evidence="1">Multi-pass membrane protein</topology>
    </subcellularLocation>
</comment>
<organism evidence="7 8">
    <name type="scientific">Euhalothece natronophila Z-M001</name>
    <dbReference type="NCBI Taxonomy" id="522448"/>
    <lineage>
        <taxon>Bacteria</taxon>
        <taxon>Bacillati</taxon>
        <taxon>Cyanobacteriota</taxon>
        <taxon>Cyanophyceae</taxon>
        <taxon>Oscillatoriophycideae</taxon>
        <taxon>Chroococcales</taxon>
        <taxon>Halothecacae</taxon>
        <taxon>Halothece cluster</taxon>
        <taxon>Euhalothece</taxon>
    </lineage>
</organism>
<dbReference type="OrthoDB" id="9797028at2"/>
<feature type="transmembrane region" description="Helical" evidence="6">
    <location>
        <begin position="217"/>
        <end position="236"/>
    </location>
</feature>
<keyword evidence="8" id="KW-1185">Reference proteome</keyword>
<keyword evidence="2" id="KW-1003">Cell membrane</keyword>
<keyword evidence="4 6" id="KW-1133">Transmembrane helix</keyword>
<keyword evidence="3 6" id="KW-0812">Transmembrane</keyword>
<evidence type="ECO:0000256" key="2">
    <source>
        <dbReference type="ARBA" id="ARBA00022475"/>
    </source>
</evidence>
<dbReference type="PANTHER" id="PTHR30213">
    <property type="entry name" value="INNER MEMBRANE PROTEIN YHJD"/>
    <property type="match status" value="1"/>
</dbReference>
<evidence type="ECO:0000256" key="4">
    <source>
        <dbReference type="ARBA" id="ARBA00022989"/>
    </source>
</evidence>